<keyword evidence="2 4" id="KW-0285">Flavoprotein</keyword>
<dbReference type="Pfam" id="PF00875">
    <property type="entry name" value="DNA_photolyase"/>
    <property type="match status" value="1"/>
</dbReference>
<feature type="site" description="Electron transfer via tryptophanyl radical" evidence="5">
    <location>
        <position position="480"/>
    </location>
</feature>
<evidence type="ECO:0000313" key="8">
    <source>
        <dbReference type="Proteomes" id="UP001530315"/>
    </source>
</evidence>
<feature type="domain" description="Photolyase/cryptochrome alpha/beta" evidence="6">
    <location>
        <begin position="2"/>
        <end position="145"/>
    </location>
</feature>
<organism evidence="7 8">
    <name type="scientific">Stephanodiscus triporus</name>
    <dbReference type="NCBI Taxonomy" id="2934178"/>
    <lineage>
        <taxon>Eukaryota</taxon>
        <taxon>Sar</taxon>
        <taxon>Stramenopiles</taxon>
        <taxon>Ochrophyta</taxon>
        <taxon>Bacillariophyta</taxon>
        <taxon>Coscinodiscophyceae</taxon>
        <taxon>Thalassiosirophycidae</taxon>
        <taxon>Stephanodiscales</taxon>
        <taxon>Stephanodiscaceae</taxon>
        <taxon>Stephanodiscus</taxon>
    </lineage>
</organism>
<dbReference type="InterPro" id="IPR036155">
    <property type="entry name" value="Crypto/Photolyase_N_sf"/>
</dbReference>
<dbReference type="PANTHER" id="PTHR11455:SF22">
    <property type="entry name" value="CRYPTOCHROME DASH"/>
    <property type="match status" value="1"/>
</dbReference>
<keyword evidence="8" id="KW-1185">Reference proteome</keyword>
<feature type="binding site" evidence="4">
    <location>
        <begin position="324"/>
        <end position="328"/>
    </location>
    <ligand>
        <name>FAD</name>
        <dbReference type="ChEBI" id="CHEBI:57692"/>
    </ligand>
</feature>
<sequence>MHVRLIWHRRDLRIQDNELYHREGATEIHSLFVFDPSDYSPRSTGILSDGRRELRCITHGPHFARRLRDAVLSLRRNLRNMGGELIVRVGDPLHVIPSLVRELRVGEVAWSEIPGYYECVESTRLKDVLLRSVRCGVYTTCSSTLVHPDDLPRDRRTWQELARPKEKPKKRKPKAFAAAAAPPIVVVNGHESSSIATNVDGKRFDGMPRIMGDYRRAARTCATVRELFRKPKLQQIGKAVPGIDVGEIPSLEELLRPLLETSVPLLGCLSKELTRDLVESANILSQGEECCNMEEQSIRHLRDFVRNHAATANRSLCDVSNNHSSKLSVSLALGLLSPRQVYHCVRQQQDEVENAETLDWIISHMEIRDFFIFDSFRNGSSAHRLRPTEPAHKPKRAPREWLPLSTNEDAFRLWASGKTNLPLVDAGMKELVTTGYVSNRVRQNLASVLTKDMKLDWRLGAEFFQLCLEDHCPAANYGNWMYFAGVGGDPKDRHFRTVSQARRYDPDGRYVRKWIDRYRMRDVGEDDIEVMLRPWDFLNDWGAPIVPPETQLTWHDRERLKNTGRLCD</sequence>
<evidence type="ECO:0000256" key="1">
    <source>
        <dbReference type="ARBA" id="ARBA00005862"/>
    </source>
</evidence>
<dbReference type="Gene3D" id="1.25.40.80">
    <property type="match status" value="1"/>
</dbReference>
<comment type="cofactor">
    <cofactor evidence="4">
        <name>FAD</name>
        <dbReference type="ChEBI" id="CHEBI:57692"/>
    </cofactor>
    <text evidence="4">Binds 1 FAD per subunit.</text>
</comment>
<dbReference type="EMBL" id="JALLAZ020000832">
    <property type="protein sequence ID" value="KAL3786376.1"/>
    <property type="molecule type" value="Genomic_DNA"/>
</dbReference>
<feature type="site" description="Electron transfer via tryptophanyl radical" evidence="5">
    <location>
        <position position="401"/>
    </location>
</feature>
<dbReference type="Gene3D" id="1.10.579.10">
    <property type="entry name" value="DNA Cyclobutane Dipyrimidine Photolyase, subunit A, domain 3"/>
    <property type="match status" value="1"/>
</dbReference>
<dbReference type="Proteomes" id="UP001530315">
    <property type="component" value="Unassembled WGS sequence"/>
</dbReference>
<dbReference type="InterPro" id="IPR014729">
    <property type="entry name" value="Rossmann-like_a/b/a_fold"/>
</dbReference>
<feature type="site" description="Electron transfer via tryptophanyl radical" evidence="5">
    <location>
        <position position="457"/>
    </location>
</feature>
<comment type="caution">
    <text evidence="7">The sequence shown here is derived from an EMBL/GenBank/DDBJ whole genome shotgun (WGS) entry which is preliminary data.</text>
</comment>
<dbReference type="PANTHER" id="PTHR11455">
    <property type="entry name" value="CRYPTOCHROME"/>
    <property type="match status" value="1"/>
</dbReference>
<name>A0ABD3PGJ5_9STRA</name>
<dbReference type="Gene3D" id="3.40.50.620">
    <property type="entry name" value="HUPs"/>
    <property type="match status" value="1"/>
</dbReference>
<dbReference type="Pfam" id="PF03441">
    <property type="entry name" value="FAD_binding_7"/>
    <property type="match status" value="1"/>
</dbReference>
<dbReference type="PRINTS" id="PR00147">
    <property type="entry name" value="DNAPHOTLYASE"/>
</dbReference>
<evidence type="ECO:0000259" key="6">
    <source>
        <dbReference type="PROSITE" id="PS51645"/>
    </source>
</evidence>
<dbReference type="InterPro" id="IPR002081">
    <property type="entry name" value="Cryptochrome/DNA_photolyase_1"/>
</dbReference>
<reference evidence="7 8" key="1">
    <citation type="submission" date="2024-10" db="EMBL/GenBank/DDBJ databases">
        <title>Updated reference genomes for cyclostephanoid diatoms.</title>
        <authorList>
            <person name="Roberts W.R."/>
            <person name="Alverson A.J."/>
        </authorList>
    </citation>
    <scope>NUCLEOTIDE SEQUENCE [LARGE SCALE GENOMIC DNA]</scope>
    <source>
        <strain evidence="7 8">AJA276-08</strain>
    </source>
</reference>
<keyword evidence="3 4" id="KW-0274">FAD</keyword>
<evidence type="ECO:0000256" key="2">
    <source>
        <dbReference type="ARBA" id="ARBA00022630"/>
    </source>
</evidence>
<proteinExistence type="inferred from homology"/>
<dbReference type="SUPFAM" id="SSF48173">
    <property type="entry name" value="Cryptochrome/photolyase FAD-binding domain"/>
    <property type="match status" value="1"/>
</dbReference>
<protein>
    <recommendedName>
        <fullName evidence="6">Photolyase/cryptochrome alpha/beta domain-containing protein</fullName>
    </recommendedName>
</protein>
<dbReference type="SUPFAM" id="SSF52425">
    <property type="entry name" value="Cryptochrome/photolyase, N-terminal domain"/>
    <property type="match status" value="1"/>
</dbReference>
<dbReference type="InterPro" id="IPR006050">
    <property type="entry name" value="DNA_photolyase_N"/>
</dbReference>
<comment type="similarity">
    <text evidence="1">Belongs to the DNA photolyase class-1 family.</text>
</comment>
<dbReference type="AlphaFoldDB" id="A0ABD3PGJ5"/>
<accession>A0ABD3PGJ5</accession>
<gene>
    <name evidence="7" type="ORF">ACHAW5_004773</name>
</gene>
<evidence type="ECO:0000256" key="5">
    <source>
        <dbReference type="PIRSR" id="PIRSR602081-2"/>
    </source>
</evidence>
<evidence type="ECO:0000256" key="4">
    <source>
        <dbReference type="PIRSR" id="PIRSR602081-1"/>
    </source>
</evidence>
<dbReference type="PROSITE" id="PS51645">
    <property type="entry name" value="PHR_CRY_ALPHA_BETA"/>
    <property type="match status" value="1"/>
</dbReference>
<evidence type="ECO:0000256" key="3">
    <source>
        <dbReference type="ARBA" id="ARBA00022827"/>
    </source>
</evidence>
<dbReference type="InterPro" id="IPR036134">
    <property type="entry name" value="Crypto/Photolyase_FAD-like_sf"/>
</dbReference>
<evidence type="ECO:0000313" key="7">
    <source>
        <dbReference type="EMBL" id="KAL3786376.1"/>
    </source>
</evidence>
<dbReference type="InterPro" id="IPR005101">
    <property type="entry name" value="Cryptochr/Photolyase_FAD-bd"/>
</dbReference>